<evidence type="ECO:0000256" key="4">
    <source>
        <dbReference type="ARBA" id="ARBA00022490"/>
    </source>
</evidence>
<accession>A0AAE0F6C4</accession>
<evidence type="ECO:0000256" key="9">
    <source>
        <dbReference type="ARBA" id="ARBA00066480"/>
    </source>
</evidence>
<name>A0AAE0F6C4_9CHLO</name>
<dbReference type="InterPro" id="IPR015797">
    <property type="entry name" value="NUDIX_hydrolase-like_dom_sf"/>
</dbReference>
<dbReference type="PANTHER" id="PTHR11839">
    <property type="entry name" value="UDP/ADP-SUGAR PYROPHOSPHATASE"/>
    <property type="match status" value="1"/>
</dbReference>
<keyword evidence="14" id="KW-1185">Reference proteome</keyword>
<dbReference type="GO" id="GO:0006753">
    <property type="term" value="P:nucleoside phosphate metabolic process"/>
    <property type="evidence" value="ECO:0007669"/>
    <property type="project" value="TreeGrafter"/>
</dbReference>
<dbReference type="EMBL" id="LGRX02025673">
    <property type="protein sequence ID" value="KAK3251995.1"/>
    <property type="molecule type" value="Genomic_DNA"/>
</dbReference>
<comment type="caution">
    <text evidence="13">The sequence shown here is derived from an EMBL/GenBank/DDBJ whole genome shotgun (WGS) entry which is preliminary data.</text>
</comment>
<evidence type="ECO:0000256" key="5">
    <source>
        <dbReference type="ARBA" id="ARBA00022801"/>
    </source>
</evidence>
<dbReference type="EC" id="3.6.1.45" evidence="9"/>
<dbReference type="GO" id="GO:0046872">
    <property type="term" value="F:metal ion binding"/>
    <property type="evidence" value="ECO:0007669"/>
    <property type="project" value="InterPro"/>
</dbReference>
<evidence type="ECO:0000256" key="8">
    <source>
        <dbReference type="ARBA" id="ARBA00054674"/>
    </source>
</evidence>
<evidence type="ECO:0000256" key="2">
    <source>
        <dbReference type="ARBA" id="ARBA00004496"/>
    </source>
</evidence>
<comment type="subunit">
    <text evidence="3">Homodimer.</text>
</comment>
<evidence type="ECO:0000313" key="13">
    <source>
        <dbReference type="EMBL" id="KAK3251995.1"/>
    </source>
</evidence>
<comment type="subcellular location">
    <subcellularLocation>
        <location evidence="2">Cytoplasm</location>
    </subcellularLocation>
</comment>
<dbReference type="Gene3D" id="3.90.79.10">
    <property type="entry name" value="Nucleoside Triphosphate Pyrophosphohydrolase"/>
    <property type="match status" value="1"/>
</dbReference>
<dbReference type="NCBIfam" id="TIGR00052">
    <property type="entry name" value="nudix-type nucleoside diphosphatase, YffH/AdpP family"/>
    <property type="match status" value="1"/>
</dbReference>
<dbReference type="GO" id="GO:0008768">
    <property type="term" value="F:UDP-sugar diphosphatase activity"/>
    <property type="evidence" value="ECO:0007669"/>
    <property type="project" value="UniProtKB-EC"/>
</dbReference>
<comment type="function">
    <text evidence="8">Hydrolyzes UDP-glucose to glucose 1-phosphate and UMP and ADP-ribose to ribose 5-phosphate and AMP. The physiological substrate is probably UDP-glucose. Poor activity on other substrates such as ADP-glucose, CDP-glucose, GDP-glucose and GDP-mannose.</text>
</comment>
<dbReference type="GO" id="GO:0019693">
    <property type="term" value="P:ribose phosphate metabolic process"/>
    <property type="evidence" value="ECO:0007669"/>
    <property type="project" value="TreeGrafter"/>
</dbReference>
<dbReference type="PANTHER" id="PTHR11839:SF15">
    <property type="entry name" value="URIDINE DIPHOSPHATE GLUCOSE PYROPHOSPHATASE NUDT14"/>
    <property type="match status" value="1"/>
</dbReference>
<evidence type="ECO:0000256" key="6">
    <source>
        <dbReference type="ARBA" id="ARBA00022842"/>
    </source>
</evidence>
<sequence>MFGRLAKRSPLANRTLQSHPHNRRRSNLSYHRIAGRFSKQVEASGKPTFTARTYLAPAGSYIGKADKGYELVSLTGESVELDSSRLGSFEQQPLTTPSRFIQPRRINYTLDGTQQAWDMVQSFPSVAVALYHSDIDAAILVRQFRPAVYASKLIEEEAKGADGDSNLPYSAGFTYELCAGLADKEGCTVQEVAREEILEECGFDVPLYSVEKITSYVSAIGISGSRQSLFFAQVDETMRKGLGGGLAADGEAIQVMALPMDQVDAFIADEACPKSAGLMWGLLYLKSRRISNQV</sequence>
<evidence type="ECO:0000256" key="11">
    <source>
        <dbReference type="ARBA" id="ARBA00080475"/>
    </source>
</evidence>
<evidence type="ECO:0000256" key="1">
    <source>
        <dbReference type="ARBA" id="ARBA00001946"/>
    </source>
</evidence>
<dbReference type="SUPFAM" id="SSF55811">
    <property type="entry name" value="Nudix"/>
    <property type="match status" value="1"/>
</dbReference>
<keyword evidence="5" id="KW-0378">Hydrolase</keyword>
<evidence type="ECO:0000256" key="12">
    <source>
        <dbReference type="SAM" id="MobiDB-lite"/>
    </source>
</evidence>
<gene>
    <name evidence="13" type="ORF">CYMTET_38686</name>
</gene>
<dbReference type="FunFam" id="3.90.79.10:FF:000035">
    <property type="entry name" value="Uridine diphosphate glucose pyrophosphatase"/>
    <property type="match status" value="1"/>
</dbReference>
<evidence type="ECO:0000256" key="3">
    <source>
        <dbReference type="ARBA" id="ARBA00011738"/>
    </source>
</evidence>
<keyword evidence="4" id="KW-0963">Cytoplasm</keyword>
<comment type="catalytic activity">
    <reaction evidence="7">
        <text>UDP-sugar + H2O = UMP + alpha-D-aldose 1-phosphate.</text>
        <dbReference type="EC" id="3.6.1.45"/>
    </reaction>
</comment>
<feature type="region of interest" description="Disordered" evidence="12">
    <location>
        <begin position="1"/>
        <end position="29"/>
    </location>
</feature>
<dbReference type="GO" id="GO:0005737">
    <property type="term" value="C:cytoplasm"/>
    <property type="evidence" value="ECO:0007669"/>
    <property type="project" value="UniProtKB-SubCell"/>
</dbReference>
<comment type="cofactor">
    <cofactor evidence="1">
        <name>Mg(2+)</name>
        <dbReference type="ChEBI" id="CHEBI:18420"/>
    </cofactor>
</comment>
<protein>
    <recommendedName>
        <fullName evidence="10">Uridine diphosphate glucose pyrophosphatase NUDT14</fullName>
        <ecNumber evidence="9">3.6.1.45</ecNumber>
    </recommendedName>
    <alternativeName>
        <fullName evidence="11">Nucleoside diphosphate-linked moiety X motif 14</fullName>
    </alternativeName>
</protein>
<evidence type="ECO:0000256" key="7">
    <source>
        <dbReference type="ARBA" id="ARBA00051086"/>
    </source>
</evidence>
<dbReference type="InterPro" id="IPR004385">
    <property type="entry name" value="NDP_pyrophosphatase"/>
</dbReference>
<dbReference type="Proteomes" id="UP001190700">
    <property type="component" value="Unassembled WGS sequence"/>
</dbReference>
<organism evidence="13 14">
    <name type="scientific">Cymbomonas tetramitiformis</name>
    <dbReference type="NCBI Taxonomy" id="36881"/>
    <lineage>
        <taxon>Eukaryota</taxon>
        <taxon>Viridiplantae</taxon>
        <taxon>Chlorophyta</taxon>
        <taxon>Pyramimonadophyceae</taxon>
        <taxon>Pyramimonadales</taxon>
        <taxon>Pyramimonadaceae</taxon>
        <taxon>Cymbomonas</taxon>
    </lineage>
</organism>
<reference evidence="13 14" key="1">
    <citation type="journal article" date="2015" name="Genome Biol. Evol.">
        <title>Comparative Genomics of a Bacterivorous Green Alga Reveals Evolutionary Causalities and Consequences of Phago-Mixotrophic Mode of Nutrition.</title>
        <authorList>
            <person name="Burns J.A."/>
            <person name="Paasch A."/>
            <person name="Narechania A."/>
            <person name="Kim E."/>
        </authorList>
    </citation>
    <scope>NUCLEOTIDE SEQUENCE [LARGE SCALE GENOMIC DNA]</scope>
    <source>
        <strain evidence="13 14">PLY_AMNH</strain>
    </source>
</reference>
<evidence type="ECO:0000256" key="10">
    <source>
        <dbReference type="ARBA" id="ARBA00071467"/>
    </source>
</evidence>
<proteinExistence type="predicted"/>
<dbReference type="CDD" id="cd18887">
    <property type="entry name" value="NUDIX_UGPPase_Nudt14"/>
    <property type="match status" value="1"/>
</dbReference>
<dbReference type="AlphaFoldDB" id="A0AAE0F6C4"/>
<evidence type="ECO:0000313" key="14">
    <source>
        <dbReference type="Proteomes" id="UP001190700"/>
    </source>
</evidence>
<keyword evidence="6" id="KW-0460">Magnesium</keyword>